<feature type="compositionally biased region" description="Polar residues" evidence="1">
    <location>
        <begin position="13"/>
        <end position="27"/>
    </location>
</feature>
<proteinExistence type="evidence at transcript level"/>
<organism evidence="2">
    <name type="scientific">Tabanus bromius</name>
    <name type="common">Band-eyed brown horse fly</name>
    <dbReference type="NCBI Taxonomy" id="304241"/>
    <lineage>
        <taxon>Eukaryota</taxon>
        <taxon>Metazoa</taxon>
        <taxon>Ecdysozoa</taxon>
        <taxon>Arthropoda</taxon>
        <taxon>Hexapoda</taxon>
        <taxon>Insecta</taxon>
        <taxon>Pterygota</taxon>
        <taxon>Neoptera</taxon>
        <taxon>Endopterygota</taxon>
        <taxon>Diptera</taxon>
        <taxon>Brachycera</taxon>
        <taxon>Tabanomorpha</taxon>
        <taxon>Tabanoidea</taxon>
        <taxon>Tabanidae</taxon>
        <taxon>Tabanus</taxon>
    </lineage>
</organism>
<name>A0A0K8TKB1_TABBR</name>
<evidence type="ECO:0000256" key="1">
    <source>
        <dbReference type="SAM" id="MobiDB-lite"/>
    </source>
</evidence>
<dbReference type="AlphaFoldDB" id="A0A0K8TKB1"/>
<feature type="compositionally biased region" description="Low complexity" evidence="1">
    <location>
        <begin position="1"/>
        <end position="12"/>
    </location>
</feature>
<sequence>NASSNNTSSSGNQAISVNGNSSSTNSDCSEKGNDTEIKSNDNNNNTINNNDSNNVSNSKDSDSKSQIVSSLADKPSIIPNTIRISSLTYPNLSVNDKITGAVNTKKIEPKIVCNDVIGEQIIYEKADVQAPTAQETTIIPDTCIVSTVQQQRNQRTPQKIISTILQQTTNGSETAAKPTNILPNVSQAATNQTSPQALSAFQHFHKKYLREQMRSVEQKGCALNGTSRSSTNNVNAIFVTTTAAANSNNNNSNNSNTNNNENSNNSTCFYYSDNYSNDSYGTGNTCNVSNNDTNNNYSYPYVINNNNNNNNNNGILSNSNSHTDSNNNQHIYVGNDNNNNVSCRNRNSNEVTNGSVASLAYTQQRVPPDPPESDRIHQLTPVKISSPIQLNCSNRLNPSKDIPHYDPLSPTKGGTVINRNSTASHPTPKPAGSPKQKHPNNLPY</sequence>
<reference evidence="2" key="1">
    <citation type="journal article" date="2015" name="Insect Biochem. Mol. Biol.">
        <title>An insight into the sialome of the horse fly, Tabanus bromius.</title>
        <authorList>
            <person name="Ribeiro J.M."/>
            <person name="Kazimirova M."/>
            <person name="Takac P."/>
            <person name="Andersen J.F."/>
            <person name="Francischetti I.M."/>
        </authorList>
    </citation>
    <scope>NUCLEOTIDE SEQUENCE</scope>
</reference>
<protein>
    <submittedName>
        <fullName evidence="2">Putative caf1 family ribonuclease</fullName>
    </submittedName>
</protein>
<accession>A0A0K8TKB1</accession>
<feature type="compositionally biased region" description="Low complexity" evidence="1">
    <location>
        <begin position="40"/>
        <end position="58"/>
    </location>
</feature>
<feature type="non-terminal residue" evidence="2">
    <location>
        <position position="444"/>
    </location>
</feature>
<feature type="region of interest" description="Disordered" evidence="1">
    <location>
        <begin position="308"/>
        <end position="329"/>
    </location>
</feature>
<feature type="compositionally biased region" description="Basic and acidic residues" evidence="1">
    <location>
        <begin position="28"/>
        <end position="39"/>
    </location>
</feature>
<feature type="compositionally biased region" description="Low complexity" evidence="1">
    <location>
        <begin position="308"/>
        <end position="328"/>
    </location>
</feature>
<evidence type="ECO:0000313" key="2">
    <source>
        <dbReference type="EMBL" id="JAI14679.1"/>
    </source>
</evidence>
<feature type="non-terminal residue" evidence="2">
    <location>
        <position position="1"/>
    </location>
</feature>
<feature type="region of interest" description="Disordered" evidence="1">
    <location>
        <begin position="1"/>
        <end position="70"/>
    </location>
</feature>
<dbReference type="EMBL" id="GDAI01002924">
    <property type="protein sequence ID" value="JAI14679.1"/>
    <property type="molecule type" value="mRNA"/>
</dbReference>
<feature type="region of interest" description="Disordered" evidence="1">
    <location>
        <begin position="390"/>
        <end position="444"/>
    </location>
</feature>